<name>A0A1Y6LRS5_ZYMTR</name>
<dbReference type="AlphaFoldDB" id="A0A1Y6LRS5"/>
<evidence type="ECO:0000313" key="2">
    <source>
        <dbReference type="EMBL" id="SMY27092.1"/>
    </source>
</evidence>
<gene>
    <name evidence="2" type="ORF">ZT1A5_G8536</name>
</gene>
<sequence>MASQSTNLEDVADFLLSKVDIQVSGACSVSRTQPIECYYPFHRPYSAHGSKKHAPIDMCMEAIVPGGVPRPVESAAAKDGYALVYDRDIEKTFENALGQETMLIVLEAFMDGYPDILDDNTQDVLHRFHEFLDGLGTQMLTITVTSIVRDMIESYGSIRDTLTAFYTFENPNLFEALKEFVLTRECWHYPRKQEPALEVTFSVTRLRSVRARGSGGRDMVFNLHYSSNPPTLGFHGLQNVVSESKEFILKPTVRSARPFSELSMVDVDYFVGPSRDWLEWDPTNTCFRGRVPPGIASVAGVQRQDAYTMPLEITASITKVFPGGIRYENVIRCALPLTVKRRPDDCGPCYGRAGVPSPMKSLFSIPGLVLPPPMNVEVRMMRDFTLHSETDQHAPGPSTSKRPTTPRVPRTRVKAKIPLGPREPNVGDEPREMGSTHVDKSGDLASDSDSGTPEPTPKAVNIHLSPEHPRPTAHSAKRRFSSEDICRSAPRRKKGIVALPSQPALSNFEDTAILPEDPVIRSAAKDAPDTVASLRYLHNCVDKVFAKAGAAEWNEFYRHIQRFLPSHFDTPSKLPSTSAERAPTPPPHKFDPKCKVVGDNPIDEEFAPRSRSSSHVDSVRRGQTPSPSRDEVEPVNVEQWQREIQRNFEEFKEHKRDFSEGIDTKMADAEAWSESELILPE</sequence>
<feature type="region of interest" description="Disordered" evidence="1">
    <location>
        <begin position="571"/>
        <end position="637"/>
    </location>
</feature>
<feature type="compositionally biased region" description="Basic and acidic residues" evidence="1">
    <location>
        <begin position="428"/>
        <end position="442"/>
    </location>
</feature>
<proteinExistence type="predicted"/>
<accession>A0A1Y6LRS5</accession>
<protein>
    <submittedName>
        <fullName evidence="2">Uncharacterized protein</fullName>
    </submittedName>
</protein>
<evidence type="ECO:0000256" key="1">
    <source>
        <dbReference type="SAM" id="MobiDB-lite"/>
    </source>
</evidence>
<feature type="region of interest" description="Disordered" evidence="1">
    <location>
        <begin position="388"/>
        <end position="487"/>
    </location>
</feature>
<dbReference type="EMBL" id="LT882683">
    <property type="protein sequence ID" value="SMY27092.1"/>
    <property type="molecule type" value="Genomic_DNA"/>
</dbReference>
<reference evidence="2 3" key="1">
    <citation type="submission" date="2016-10" db="EMBL/GenBank/DDBJ databases">
        <authorList>
            <person name="Varghese N."/>
        </authorList>
    </citation>
    <scope>NUCLEOTIDE SEQUENCE [LARGE SCALE GENOMIC DNA]</scope>
</reference>
<feature type="compositionally biased region" description="Low complexity" evidence="1">
    <location>
        <begin position="397"/>
        <end position="408"/>
    </location>
</feature>
<dbReference type="Proteomes" id="UP000215453">
    <property type="component" value="Chromosome 8"/>
</dbReference>
<organism evidence="2 3">
    <name type="scientific">Zymoseptoria tritici ST99CH_1A5</name>
    <dbReference type="NCBI Taxonomy" id="1276529"/>
    <lineage>
        <taxon>Eukaryota</taxon>
        <taxon>Fungi</taxon>
        <taxon>Dikarya</taxon>
        <taxon>Ascomycota</taxon>
        <taxon>Pezizomycotina</taxon>
        <taxon>Dothideomycetes</taxon>
        <taxon>Dothideomycetidae</taxon>
        <taxon>Mycosphaerellales</taxon>
        <taxon>Mycosphaerellaceae</taxon>
        <taxon>Zymoseptoria</taxon>
    </lineage>
</organism>
<evidence type="ECO:0000313" key="3">
    <source>
        <dbReference type="Proteomes" id="UP000215453"/>
    </source>
</evidence>